<dbReference type="GeneID" id="81383126"/>
<protein>
    <submittedName>
        <fullName evidence="1">Uncharacterized protein</fullName>
    </submittedName>
</protein>
<gene>
    <name evidence="1" type="ORF">N7469_005039</name>
</gene>
<reference evidence="1" key="2">
    <citation type="journal article" date="2023" name="IMA Fungus">
        <title>Comparative genomic study of the Penicillium genus elucidates a diverse pangenome and 15 lateral gene transfer events.</title>
        <authorList>
            <person name="Petersen C."/>
            <person name="Sorensen T."/>
            <person name="Nielsen M.R."/>
            <person name="Sondergaard T.E."/>
            <person name="Sorensen J.L."/>
            <person name="Fitzpatrick D.A."/>
            <person name="Frisvad J.C."/>
            <person name="Nielsen K.L."/>
        </authorList>
    </citation>
    <scope>NUCLEOTIDE SEQUENCE</scope>
    <source>
        <strain evidence="1">IBT 23319</strain>
    </source>
</reference>
<keyword evidence="2" id="KW-1185">Reference proteome</keyword>
<name>A0A9W9TP99_PENCI</name>
<accession>A0A9W9TP99</accession>
<dbReference type="AlphaFoldDB" id="A0A9W9TP99"/>
<dbReference type="EMBL" id="JAPQKT010000004">
    <property type="protein sequence ID" value="KAJ5233273.1"/>
    <property type="molecule type" value="Genomic_DNA"/>
</dbReference>
<evidence type="ECO:0000313" key="1">
    <source>
        <dbReference type="EMBL" id="KAJ5233273.1"/>
    </source>
</evidence>
<sequence length="136" mass="15288">IDGPYADDCASENWTLDRYFSPGQCPSGYKTCTLPTLTQRVVTTEICCPSGLDYIFQDYCAKTFNDPSPITYSDSTISSQTSVWGVTASAVQIRFQKSDSTVVPIPTASFKLPGPKKEFDVKDQSWNWNWYWCGCY</sequence>
<evidence type="ECO:0000313" key="2">
    <source>
        <dbReference type="Proteomes" id="UP001147733"/>
    </source>
</evidence>
<comment type="caution">
    <text evidence="1">The sequence shown here is derived from an EMBL/GenBank/DDBJ whole genome shotgun (WGS) entry which is preliminary data.</text>
</comment>
<proteinExistence type="predicted"/>
<feature type="non-terminal residue" evidence="1">
    <location>
        <position position="136"/>
    </location>
</feature>
<dbReference type="OrthoDB" id="4770059at2759"/>
<organism evidence="1 2">
    <name type="scientific">Penicillium citrinum</name>
    <dbReference type="NCBI Taxonomy" id="5077"/>
    <lineage>
        <taxon>Eukaryota</taxon>
        <taxon>Fungi</taxon>
        <taxon>Dikarya</taxon>
        <taxon>Ascomycota</taxon>
        <taxon>Pezizomycotina</taxon>
        <taxon>Eurotiomycetes</taxon>
        <taxon>Eurotiomycetidae</taxon>
        <taxon>Eurotiales</taxon>
        <taxon>Aspergillaceae</taxon>
        <taxon>Penicillium</taxon>
    </lineage>
</organism>
<reference evidence="1" key="1">
    <citation type="submission" date="2022-11" db="EMBL/GenBank/DDBJ databases">
        <authorList>
            <person name="Petersen C."/>
        </authorList>
    </citation>
    <scope>NUCLEOTIDE SEQUENCE</scope>
    <source>
        <strain evidence="1">IBT 23319</strain>
    </source>
</reference>
<dbReference type="RefSeq" id="XP_056500773.1">
    <property type="nucleotide sequence ID" value="XM_056643959.1"/>
</dbReference>
<dbReference type="Proteomes" id="UP001147733">
    <property type="component" value="Unassembled WGS sequence"/>
</dbReference>